<dbReference type="InterPro" id="IPR016300">
    <property type="entry name" value="ATPase_ArsA/GET3"/>
</dbReference>
<dbReference type="InterPro" id="IPR025723">
    <property type="entry name" value="ArsA/GET3_ATPase-like"/>
</dbReference>
<proteinExistence type="inferred from homology"/>
<dbReference type="SUPFAM" id="SSF52540">
    <property type="entry name" value="P-loop containing nucleoside triphosphate hydrolases"/>
    <property type="match status" value="1"/>
</dbReference>
<dbReference type="InterPro" id="IPR027417">
    <property type="entry name" value="P-loop_NTPase"/>
</dbReference>
<accession>A0ABY8H5Y1</accession>
<dbReference type="NCBIfam" id="TIGR00345">
    <property type="entry name" value="GET3_arsA_TRC40"/>
    <property type="match status" value="1"/>
</dbReference>
<feature type="domain" description="AAA+ ATPase" evidence="2">
    <location>
        <begin position="8"/>
        <end position="264"/>
    </location>
</feature>
<comment type="similarity">
    <text evidence="1">Belongs to the arsA ATPase family.</text>
</comment>
<dbReference type="CDD" id="cd02035">
    <property type="entry name" value="ArsA"/>
    <property type="match status" value="1"/>
</dbReference>
<protein>
    <submittedName>
        <fullName evidence="3">ArsA family ATPase</fullName>
    </submittedName>
</protein>
<dbReference type="InterPro" id="IPR003593">
    <property type="entry name" value="AAA+_ATPase"/>
</dbReference>
<dbReference type="SMART" id="SM00382">
    <property type="entry name" value="AAA"/>
    <property type="match status" value="1"/>
</dbReference>
<dbReference type="Proteomes" id="UP001219037">
    <property type="component" value="Chromosome"/>
</dbReference>
<dbReference type="EMBL" id="CP121252">
    <property type="protein sequence ID" value="WFP16411.1"/>
    <property type="molecule type" value="Genomic_DNA"/>
</dbReference>
<dbReference type="PANTHER" id="PTHR10803:SF3">
    <property type="entry name" value="ATPASE GET3"/>
    <property type="match status" value="1"/>
</dbReference>
<dbReference type="Pfam" id="PF02374">
    <property type="entry name" value="ArsA_ATPase"/>
    <property type="match status" value="1"/>
</dbReference>
<evidence type="ECO:0000259" key="2">
    <source>
        <dbReference type="SMART" id="SM00382"/>
    </source>
</evidence>
<evidence type="ECO:0000256" key="1">
    <source>
        <dbReference type="ARBA" id="ARBA00011040"/>
    </source>
</evidence>
<keyword evidence="4" id="KW-1185">Reference proteome</keyword>
<evidence type="ECO:0000313" key="3">
    <source>
        <dbReference type="EMBL" id="WFP16411.1"/>
    </source>
</evidence>
<dbReference type="RefSeq" id="WP_278157552.1">
    <property type="nucleotide sequence ID" value="NZ_CP121252.1"/>
</dbReference>
<dbReference type="Gene3D" id="3.40.50.300">
    <property type="entry name" value="P-loop containing nucleotide triphosphate hydrolases"/>
    <property type="match status" value="1"/>
</dbReference>
<reference evidence="3 4" key="1">
    <citation type="submission" date="2023-04" db="EMBL/GenBank/DDBJ databases">
        <title>Funneling lignin-derived compounds into biodiesel using alkali-halophilic Citricoccus sp. P2.</title>
        <authorList>
            <person name="Luo C.-B."/>
        </authorList>
    </citation>
    <scope>NUCLEOTIDE SEQUENCE [LARGE SCALE GENOMIC DNA]</scope>
    <source>
        <strain evidence="3 4">P2</strain>
    </source>
</reference>
<evidence type="ECO:0000313" key="4">
    <source>
        <dbReference type="Proteomes" id="UP001219037"/>
    </source>
</evidence>
<organism evidence="3 4">
    <name type="scientific">Citricoccus muralis</name>
    <dbReference type="NCBI Taxonomy" id="169134"/>
    <lineage>
        <taxon>Bacteria</taxon>
        <taxon>Bacillati</taxon>
        <taxon>Actinomycetota</taxon>
        <taxon>Actinomycetes</taxon>
        <taxon>Micrococcales</taxon>
        <taxon>Micrococcaceae</taxon>
        <taxon>Citricoccus</taxon>
    </lineage>
</organism>
<name>A0ABY8H5Y1_9MICC</name>
<sequence>MHQELIGARRVVFFGGKGGVGKTTLASAAGWSAAENGARVLVVSTDPAHNLGHLWDRDIGQAPLLLHESGSGGSVTGVEIDPVATARHHFEAVARTVTPLMPEHLHGEVNRYFAAADASPGAHEAALMERMAQIATTRRVSEQTEPFDVVIFDTAPTGHTTRLLELPQLMSTWVEGMLSRRRRSERYAAALNALPGSEGDQDPGASRDGTIRRVLERRRELFLRYSELLHDTEQTGFVMVALAERMPLLETIALHEQLRHTGVPIVGAVVNRRSPADQGDFLAARARSEDEHLTWARERLPEMPLFQTGLVVEDVQSATGMARVADTFTAV</sequence>
<gene>
    <name evidence="3" type="ORF">P8192_13690</name>
</gene>
<dbReference type="PANTHER" id="PTHR10803">
    <property type="entry name" value="ARSENICAL PUMP-DRIVING ATPASE ARSENITE-TRANSLOCATING ATPASE"/>
    <property type="match status" value="1"/>
</dbReference>